<evidence type="ECO:0000313" key="2">
    <source>
        <dbReference type="Proteomes" id="UP001198034"/>
    </source>
</evidence>
<proteinExistence type="predicted"/>
<dbReference type="Proteomes" id="UP001198034">
    <property type="component" value="Unassembled WGS sequence"/>
</dbReference>
<reference evidence="1 2" key="1">
    <citation type="submission" date="2021-10" db="EMBL/GenBank/DDBJ databases">
        <authorList>
            <person name="Chen M."/>
        </authorList>
    </citation>
    <scope>NUCLEOTIDE SEQUENCE [LARGE SCALE GENOMIC DNA]</scope>
    <source>
        <strain evidence="1 2">H3-26</strain>
    </source>
</reference>
<evidence type="ECO:0000313" key="1">
    <source>
        <dbReference type="EMBL" id="MCB5195689.1"/>
    </source>
</evidence>
<organism evidence="1 2">
    <name type="scientific">Deefgea salmonis</name>
    <dbReference type="NCBI Taxonomy" id="2875502"/>
    <lineage>
        <taxon>Bacteria</taxon>
        <taxon>Pseudomonadati</taxon>
        <taxon>Pseudomonadota</taxon>
        <taxon>Betaproteobacteria</taxon>
        <taxon>Neisseriales</taxon>
        <taxon>Chitinibacteraceae</taxon>
        <taxon>Deefgea</taxon>
    </lineage>
</organism>
<dbReference type="RefSeq" id="WP_226763479.1">
    <property type="nucleotide sequence ID" value="NZ_JAJAWG010000002.1"/>
</dbReference>
<evidence type="ECO:0008006" key="3">
    <source>
        <dbReference type="Google" id="ProtNLM"/>
    </source>
</evidence>
<accession>A0ABS8BJA2</accession>
<name>A0ABS8BJA2_9NEIS</name>
<sequence>MTALNKAKFSLGQTVATPSALTALDQAAVNALTLLLRHQTGDWGNLPAEDWQSNEDAVKHGWRILSNYPLTTGERIWIITEADRSSTTLLLPEEY</sequence>
<comment type="caution">
    <text evidence="1">The sequence shown here is derived from an EMBL/GenBank/DDBJ whole genome shotgun (WGS) entry which is preliminary data.</text>
</comment>
<dbReference type="EMBL" id="JAJAWG010000002">
    <property type="protein sequence ID" value="MCB5195689.1"/>
    <property type="molecule type" value="Genomic_DNA"/>
</dbReference>
<keyword evidence="2" id="KW-1185">Reference proteome</keyword>
<gene>
    <name evidence="1" type="ORF">LG219_05230</name>
</gene>
<protein>
    <recommendedName>
        <fullName evidence="3">Type I restriction endonuclease subunit M</fullName>
    </recommendedName>
</protein>